<evidence type="ECO:0000313" key="10">
    <source>
        <dbReference type="Proteomes" id="UP000195913"/>
    </source>
</evidence>
<dbReference type="InterPro" id="IPR005110">
    <property type="entry name" value="MoeA_linker/N"/>
</dbReference>
<keyword evidence="10" id="KW-1185">Reference proteome</keyword>
<dbReference type="SUPFAM" id="SSF63882">
    <property type="entry name" value="MoeA N-terminal region -like"/>
    <property type="match status" value="1"/>
</dbReference>
<dbReference type="GO" id="GO:0005829">
    <property type="term" value="C:cytosol"/>
    <property type="evidence" value="ECO:0007669"/>
    <property type="project" value="TreeGrafter"/>
</dbReference>
<proteinExistence type="inferred from homology"/>
<dbReference type="PANTHER" id="PTHR10192:SF5">
    <property type="entry name" value="GEPHYRIN"/>
    <property type="match status" value="1"/>
</dbReference>
<dbReference type="InterPro" id="IPR036688">
    <property type="entry name" value="MoeA_C_domain_IV_sf"/>
</dbReference>
<name>A0A1R4FIH9_9MICC</name>
<dbReference type="InterPro" id="IPR038987">
    <property type="entry name" value="MoeA-like"/>
</dbReference>
<dbReference type="Pfam" id="PF00994">
    <property type="entry name" value="MoCF_biosynth"/>
    <property type="match status" value="1"/>
</dbReference>
<dbReference type="InterPro" id="IPR036425">
    <property type="entry name" value="MoaB/Mog-like_dom_sf"/>
</dbReference>
<evidence type="ECO:0000256" key="6">
    <source>
        <dbReference type="ARBA" id="ARBA00047317"/>
    </source>
</evidence>
<keyword evidence="7" id="KW-0479">Metal-binding</keyword>
<dbReference type="GO" id="GO:0046872">
    <property type="term" value="F:metal ion binding"/>
    <property type="evidence" value="ECO:0007669"/>
    <property type="project" value="UniProtKB-UniRule"/>
</dbReference>
<evidence type="ECO:0000256" key="2">
    <source>
        <dbReference type="ARBA" id="ARBA00005046"/>
    </source>
</evidence>
<accession>A0A1R4FIH9</accession>
<dbReference type="Gene3D" id="2.40.340.10">
    <property type="entry name" value="MoeA, C-terminal, domain IV"/>
    <property type="match status" value="1"/>
</dbReference>
<gene>
    <name evidence="9" type="ORF">FM101_04105</name>
</gene>
<dbReference type="Pfam" id="PF03453">
    <property type="entry name" value="MoeA_N"/>
    <property type="match status" value="1"/>
</dbReference>
<dbReference type="RefSeq" id="WP_086995846.1">
    <property type="nucleotide sequence ID" value="NZ_FUHW01000019.1"/>
</dbReference>
<dbReference type="Gene3D" id="3.90.105.10">
    <property type="entry name" value="Molybdopterin biosynthesis moea protein, domain 2"/>
    <property type="match status" value="1"/>
</dbReference>
<dbReference type="PANTHER" id="PTHR10192">
    <property type="entry name" value="MOLYBDOPTERIN BIOSYNTHESIS PROTEIN"/>
    <property type="match status" value="1"/>
</dbReference>
<dbReference type="Pfam" id="PF03454">
    <property type="entry name" value="MoeA_C"/>
    <property type="match status" value="1"/>
</dbReference>
<dbReference type="SMART" id="SM00852">
    <property type="entry name" value="MoCF_biosynth"/>
    <property type="match status" value="1"/>
</dbReference>
<evidence type="ECO:0000256" key="7">
    <source>
        <dbReference type="RuleBase" id="RU365090"/>
    </source>
</evidence>
<dbReference type="Proteomes" id="UP000195913">
    <property type="component" value="Unassembled WGS sequence"/>
</dbReference>
<dbReference type="SUPFAM" id="SSF53218">
    <property type="entry name" value="Molybdenum cofactor biosynthesis proteins"/>
    <property type="match status" value="1"/>
</dbReference>
<keyword evidence="7" id="KW-0460">Magnesium</keyword>
<evidence type="ECO:0000259" key="8">
    <source>
        <dbReference type="SMART" id="SM00852"/>
    </source>
</evidence>
<dbReference type="GO" id="GO:0006777">
    <property type="term" value="P:Mo-molybdopterin cofactor biosynthetic process"/>
    <property type="evidence" value="ECO:0007669"/>
    <property type="project" value="UniProtKB-UniRule"/>
</dbReference>
<dbReference type="Gene3D" id="3.40.980.10">
    <property type="entry name" value="MoaB/Mog-like domain"/>
    <property type="match status" value="1"/>
</dbReference>
<feature type="domain" description="MoaB/Mog" evidence="8">
    <location>
        <begin position="191"/>
        <end position="330"/>
    </location>
</feature>
<dbReference type="InterPro" id="IPR036135">
    <property type="entry name" value="MoeA_linker/N_sf"/>
</dbReference>
<evidence type="ECO:0000256" key="4">
    <source>
        <dbReference type="ARBA" id="ARBA00022505"/>
    </source>
</evidence>
<organism evidence="9 10">
    <name type="scientific">Arthrobacter rhombi</name>
    <dbReference type="NCBI Taxonomy" id="71253"/>
    <lineage>
        <taxon>Bacteria</taxon>
        <taxon>Bacillati</taxon>
        <taxon>Actinomycetota</taxon>
        <taxon>Actinomycetes</taxon>
        <taxon>Micrococcales</taxon>
        <taxon>Micrococcaceae</taxon>
        <taxon>Arthrobacter</taxon>
    </lineage>
</organism>
<dbReference type="Gene3D" id="2.170.190.11">
    <property type="entry name" value="Molybdopterin biosynthesis moea protein, domain 3"/>
    <property type="match status" value="1"/>
</dbReference>
<comment type="similarity">
    <text evidence="3 7">Belongs to the MoeA family.</text>
</comment>
<dbReference type="CDD" id="cd00887">
    <property type="entry name" value="MoeA"/>
    <property type="match status" value="1"/>
</dbReference>
<dbReference type="AlphaFoldDB" id="A0A1R4FIH9"/>
<dbReference type="EC" id="2.10.1.1" evidence="7"/>
<keyword evidence="5 7" id="KW-0501">Molybdenum cofactor biosynthesis</keyword>
<dbReference type="InterPro" id="IPR005111">
    <property type="entry name" value="MoeA_C_domain_IV"/>
</dbReference>
<comment type="catalytic activity">
    <reaction evidence="6">
        <text>adenylyl-molybdopterin + molybdate = Mo-molybdopterin + AMP + H(+)</text>
        <dbReference type="Rhea" id="RHEA:35047"/>
        <dbReference type="ChEBI" id="CHEBI:15378"/>
        <dbReference type="ChEBI" id="CHEBI:36264"/>
        <dbReference type="ChEBI" id="CHEBI:62727"/>
        <dbReference type="ChEBI" id="CHEBI:71302"/>
        <dbReference type="ChEBI" id="CHEBI:456215"/>
        <dbReference type="EC" id="2.10.1.1"/>
    </reaction>
</comment>
<protein>
    <recommendedName>
        <fullName evidence="7">Molybdopterin molybdenumtransferase</fullName>
        <ecNumber evidence="7">2.10.1.1</ecNumber>
    </recommendedName>
</protein>
<comment type="pathway">
    <text evidence="2 7">Cofactor biosynthesis; molybdopterin biosynthesis.</text>
</comment>
<dbReference type="GO" id="GO:0061599">
    <property type="term" value="F:molybdopterin molybdotransferase activity"/>
    <property type="evidence" value="ECO:0007669"/>
    <property type="project" value="UniProtKB-UniRule"/>
</dbReference>
<keyword evidence="4 7" id="KW-0500">Molybdenum</keyword>
<evidence type="ECO:0000256" key="5">
    <source>
        <dbReference type="ARBA" id="ARBA00023150"/>
    </source>
</evidence>
<sequence length="415" mass="42463">MPEADWQEARRLAYAAGSALAASRGGTDLVPLDRVNGRVLAQDIHSLHTMPHYASSAMDGWVVAGEGPWQVERVPQASANDGGLPRPHAGAGSTPPPLISGWARAIVTGESVPPGATAVIRQEASVLEAATGRLSALQAPSPGADIRPAGREAAEGELLLRAGTRMTPGRIAVAAVGGHDRLPVSQAVRIRLLLTGDEVVTTGIPAPGQVRDTFGPVLPACIEALGGALADVLRIGDDTHATLDALDSASAREADVVLSTGGTGRSPADHVRPVAEELGGTSIVGSVAMRPGHPALLRSLPEGRLLVGLPGNPLAALMAVVTLLEPLLEGASGQPPSSPVEVRTGEAVRGAGHSHRLLPAQWSDPAHRQQLVPSEHTGSAMMRGLAQADVVMVVPPAGVEAGAAVTCLPLPWYGR</sequence>
<dbReference type="UniPathway" id="UPA00344"/>
<comment type="function">
    <text evidence="1 7">Catalyzes the insertion of molybdate into adenylated molybdopterin with the concomitant release of AMP.</text>
</comment>
<evidence type="ECO:0000313" key="9">
    <source>
        <dbReference type="EMBL" id="SJM55696.1"/>
    </source>
</evidence>
<comment type="cofactor">
    <cofactor evidence="7">
        <name>Mg(2+)</name>
        <dbReference type="ChEBI" id="CHEBI:18420"/>
    </cofactor>
</comment>
<evidence type="ECO:0000256" key="1">
    <source>
        <dbReference type="ARBA" id="ARBA00002901"/>
    </source>
</evidence>
<evidence type="ECO:0000256" key="3">
    <source>
        <dbReference type="ARBA" id="ARBA00010763"/>
    </source>
</evidence>
<reference evidence="9 10" key="1">
    <citation type="submission" date="2017-02" db="EMBL/GenBank/DDBJ databases">
        <authorList>
            <person name="Peterson S.W."/>
        </authorList>
    </citation>
    <scope>NUCLEOTIDE SEQUENCE [LARGE SCALE GENOMIC DNA]</scope>
    <source>
        <strain evidence="9 10">B Ar 00.02</strain>
    </source>
</reference>
<keyword evidence="7" id="KW-0808">Transferase</keyword>
<dbReference type="InterPro" id="IPR001453">
    <property type="entry name" value="MoaB/Mog_dom"/>
</dbReference>
<dbReference type="EMBL" id="FUHW01000019">
    <property type="protein sequence ID" value="SJM55696.1"/>
    <property type="molecule type" value="Genomic_DNA"/>
</dbReference>